<keyword evidence="3" id="KW-1185">Reference proteome</keyword>
<dbReference type="RefSeq" id="WP_110462181.1">
    <property type="nucleotide sequence ID" value="NZ_QKMR01000012.1"/>
</dbReference>
<evidence type="ECO:0000259" key="1">
    <source>
        <dbReference type="Pfam" id="PF19778"/>
    </source>
</evidence>
<evidence type="ECO:0000313" key="2">
    <source>
        <dbReference type="EMBL" id="PYG87243.1"/>
    </source>
</evidence>
<name>A0A318XL97_9FIRM</name>
<dbReference type="AlphaFoldDB" id="A0A318XL97"/>
<reference evidence="2 3" key="1">
    <citation type="submission" date="2018-06" db="EMBL/GenBank/DDBJ databases">
        <title>Genomic Encyclopedia of Type Strains, Phase I: the one thousand microbial genomes (KMG-I) project.</title>
        <authorList>
            <person name="Kyrpides N."/>
        </authorList>
    </citation>
    <scope>NUCLEOTIDE SEQUENCE [LARGE SCALE GENOMIC DNA]</scope>
    <source>
        <strain evidence="2 3">DSM 19573</strain>
    </source>
</reference>
<dbReference type="GO" id="GO:0015668">
    <property type="term" value="F:type III site-specific deoxyribonuclease activity"/>
    <property type="evidence" value="ECO:0007669"/>
    <property type="project" value="InterPro"/>
</dbReference>
<organism evidence="2 3">
    <name type="scientific">Ruminiclostridium sufflavum DSM 19573</name>
    <dbReference type="NCBI Taxonomy" id="1121337"/>
    <lineage>
        <taxon>Bacteria</taxon>
        <taxon>Bacillati</taxon>
        <taxon>Bacillota</taxon>
        <taxon>Clostridia</taxon>
        <taxon>Eubacteriales</taxon>
        <taxon>Oscillospiraceae</taxon>
        <taxon>Ruminiclostridium</taxon>
    </lineage>
</organism>
<feature type="domain" description="Type III restriction enzyme C-terminal endonuclease" evidence="1">
    <location>
        <begin position="744"/>
        <end position="804"/>
    </location>
</feature>
<dbReference type="OrthoDB" id="9804145at2"/>
<dbReference type="InterPro" id="IPR027417">
    <property type="entry name" value="P-loop_NTPase"/>
</dbReference>
<dbReference type="Gene3D" id="3.40.50.300">
    <property type="entry name" value="P-loop containing nucleotide triphosphate hydrolases"/>
    <property type="match status" value="1"/>
</dbReference>
<proteinExistence type="predicted"/>
<sequence>MPSIAVKEGVYKSLTITGEHFKKLYGNMIYNYFVYDSSKLEQVLYFASSQNIEIMIINIDAFRKGFKDTLKESKANIIHRANDKLNGMKPIELIGEARPFVIIDEPQSVDTTPKAKEAIRYLNPACILRYSATHAEKHNLVYKLNAADSYALGLVKQIEVAGFETKACHNNAYMKLISVDNKKMPVTAEVELDIKNKKGVVKRKEISVKCGDDLYKKSGGRDVYQGFIINEIYCGTGAEYLSFTGKGLALRIGDANGDIADIIIKEQQIRKTIEEHLDREMVLNKLGIKVLSLFFIDRVVNYRYYDELGKPKKGIYARLFEKNYIELIRLPKYHPLLGRQEADILAGEVHSGYFSADKRGRPKDTSGTAAADEDAYTLIMKDKEKLISFDTKLSFIFSHSALREGWDNPNVFQICTLNQTRSEIKKRQEIGRGLRLCVNQQGERQHGLDINTLTVMANESYEQFAEALQREYEEDEGIRFGIIEKHSFADIPAEGAGRAYGYLGQAASEKIFNHFIQAGYIDSTGKIQDKLKAAVRNNALSIPPELEGIKSGITAIAKKVSGRLNIKNNSEKGKNVFDGREYLDKEFKKLWDKIKYRTTYSLDFDSERLINECSEEMEQLLSAGLSGLVYAKAALNINSGGVAASEEEQCAVTIDRAGEYIPDIIAYLQKETNLTRKTIVEILIKSKTIPLFKKNPQGYMEQVARIISSKMRLLLADGIKYSEAGDGEYYLQELYEISELAGYLKRNMPVRLYAKLPGWFRVQTPLGACKPDWAVLIETNGRDKLYFVPDTKGNISYEMFRTIEN</sequence>
<dbReference type="InterPro" id="IPR045572">
    <property type="entry name" value="RE_endonuc_C"/>
</dbReference>
<dbReference type="Proteomes" id="UP000248132">
    <property type="component" value="Unassembled WGS sequence"/>
</dbReference>
<evidence type="ECO:0000313" key="3">
    <source>
        <dbReference type="Proteomes" id="UP000248132"/>
    </source>
</evidence>
<accession>A0A318XL97</accession>
<dbReference type="Pfam" id="PF19778">
    <property type="entry name" value="RE_endonuc"/>
    <property type="match status" value="1"/>
</dbReference>
<gene>
    <name evidence="2" type="ORF">LY28_02148</name>
</gene>
<dbReference type="EMBL" id="QKMR01000012">
    <property type="protein sequence ID" value="PYG87243.1"/>
    <property type="molecule type" value="Genomic_DNA"/>
</dbReference>
<protein>
    <submittedName>
        <fullName evidence="2">Type III restriction enzyme</fullName>
    </submittedName>
</protein>
<comment type="caution">
    <text evidence="2">The sequence shown here is derived from an EMBL/GenBank/DDBJ whole genome shotgun (WGS) entry which is preliminary data.</text>
</comment>